<comment type="caution">
    <text evidence="2">The sequence shown here is derived from an EMBL/GenBank/DDBJ whole genome shotgun (WGS) entry which is preliminary data.</text>
</comment>
<protein>
    <submittedName>
        <fullName evidence="2">Uncharacterized protein</fullName>
    </submittedName>
</protein>
<evidence type="ECO:0000313" key="3">
    <source>
        <dbReference type="Proteomes" id="UP000225706"/>
    </source>
</evidence>
<evidence type="ECO:0000313" key="2">
    <source>
        <dbReference type="EMBL" id="PFX30620.1"/>
    </source>
</evidence>
<proteinExistence type="predicted"/>
<feature type="compositionally biased region" description="Polar residues" evidence="1">
    <location>
        <begin position="62"/>
        <end position="77"/>
    </location>
</feature>
<dbReference type="AlphaFoldDB" id="A0A2B4SP15"/>
<feature type="region of interest" description="Disordered" evidence="1">
    <location>
        <begin position="30"/>
        <end position="77"/>
    </location>
</feature>
<gene>
    <name evidence="2" type="ORF">AWC38_SpisGene4518</name>
</gene>
<dbReference type="OrthoDB" id="5981083at2759"/>
<dbReference type="Proteomes" id="UP000225706">
    <property type="component" value="Unassembled WGS sequence"/>
</dbReference>
<reference evidence="3" key="1">
    <citation type="journal article" date="2017" name="bioRxiv">
        <title>Comparative analysis of the genomes of Stylophora pistillata and Acropora digitifera provides evidence for extensive differences between species of corals.</title>
        <authorList>
            <person name="Voolstra C.R."/>
            <person name="Li Y."/>
            <person name="Liew Y.J."/>
            <person name="Baumgarten S."/>
            <person name="Zoccola D."/>
            <person name="Flot J.-F."/>
            <person name="Tambutte S."/>
            <person name="Allemand D."/>
            <person name="Aranda M."/>
        </authorList>
    </citation>
    <scope>NUCLEOTIDE SEQUENCE [LARGE SCALE GENOMIC DNA]</scope>
</reference>
<dbReference type="EMBL" id="LSMT01000047">
    <property type="protein sequence ID" value="PFX30620.1"/>
    <property type="molecule type" value="Genomic_DNA"/>
</dbReference>
<organism evidence="2 3">
    <name type="scientific">Stylophora pistillata</name>
    <name type="common">Smooth cauliflower coral</name>
    <dbReference type="NCBI Taxonomy" id="50429"/>
    <lineage>
        <taxon>Eukaryota</taxon>
        <taxon>Metazoa</taxon>
        <taxon>Cnidaria</taxon>
        <taxon>Anthozoa</taxon>
        <taxon>Hexacorallia</taxon>
        <taxon>Scleractinia</taxon>
        <taxon>Astrocoeniina</taxon>
        <taxon>Pocilloporidae</taxon>
        <taxon>Stylophora</taxon>
    </lineage>
</organism>
<keyword evidence="3" id="KW-1185">Reference proteome</keyword>
<evidence type="ECO:0000256" key="1">
    <source>
        <dbReference type="SAM" id="MobiDB-lite"/>
    </source>
</evidence>
<sequence>MAKSNPDEEYTKEYSNFCFIYMVSIEPERHNSTDSSEDKVDSFLHPRPAAPSCSVDPPRSVPASSNNQGDRQPVQENAQIRDKDLGATLFVLEAPEEIIADEAFFVFFWQLHVLIFQINFHRFRPDSQKYIMTRNGIVIRLHPPRHPTSAVASQFRRERLALSRCELVLSCRELTWFCRELVLSCRELVEFCRELRLSCHEFAVSCCVMGKRKYRATYKALSIRKSHLKGSKLERIKAMGCKVPRILLYNKLIDQVNSIDIGKTVDFREQFCKDLEDCEKVVLGGDGAPFRKEEMACTWLVSFLNRGKCVLSSNENFMIFGVNCSEDSVVVRRYVSYLLKEMLVMEKQNYSISGREIRFKFSEFPNNLKMLAFLAGELPVSAKFFSTFGNVSSGDYDDPKGTFGKGNQHKSQPWPYSSRLKVSKEVKKVKEKVERQNISAKTKRKKVTDFIASQKSRQEFEPLIGDFIDRVHVEPLHPKNNACQQLFKEILYESIGKSGLPATVIQFDSVPVASPFKKLVYSLEKRGLTRLTNRVKHWFTETSGAGVDFQYRFTGLDSRLFLKNFMHLIDALKKSSDSAHQTFLQNVFAYTGIQLRQSVSLFFRGCQC</sequence>
<feature type="compositionally biased region" description="Basic and acidic residues" evidence="1">
    <location>
        <begin position="30"/>
        <end position="44"/>
    </location>
</feature>
<accession>A0A2B4SP15</accession>
<name>A0A2B4SP15_STYPI</name>